<name>A0A6B2LNR5_9EUKA</name>
<dbReference type="InterPro" id="IPR036291">
    <property type="entry name" value="NAD(P)-bd_dom_sf"/>
</dbReference>
<dbReference type="PANTHER" id="PTHR43431:SF7">
    <property type="entry name" value="OXIDOREDUCTASE, SHORT CHAIN DEHYDROGENASE_REDUCTASE FAMILY (AFU_ORTHOLOGUE AFUA_5G14000)"/>
    <property type="match status" value="1"/>
</dbReference>
<dbReference type="EMBL" id="GIBP01009747">
    <property type="protein sequence ID" value="NDV38716.1"/>
    <property type="molecule type" value="Transcribed_RNA"/>
</dbReference>
<dbReference type="AlphaFoldDB" id="A0A6B2LNR5"/>
<protein>
    <recommendedName>
        <fullName evidence="2">Ketoreductase (KR) domain-containing protein</fullName>
    </recommendedName>
</protein>
<sequence>MMPVAVVVGVGPGIGKAVALKFAKEGYSVALVARNINKLEPIKQEIEALTTGQKVACFPSDASDEKSVKGAYKAITSQLGVPSVLIYNAAARRLIVQGICDVSTEEFINFWKINCLGAFFWSREVLPGSYYHITGLNQLFVKK</sequence>
<dbReference type="SUPFAM" id="SSF51735">
    <property type="entry name" value="NAD(P)-binding Rossmann-fold domains"/>
    <property type="match status" value="1"/>
</dbReference>
<reference evidence="1" key="1">
    <citation type="journal article" date="2020" name="J. Eukaryot. Microbiol.">
        <title>De novo Sequencing, Assembly and Annotation of the Transcriptome for the Free-Living Testate Amoeba Arcella intermedia.</title>
        <authorList>
            <person name="Ribeiro G.M."/>
            <person name="Porfirio-Sousa A.L."/>
            <person name="Maurer-Alcala X.X."/>
            <person name="Katz L.A."/>
            <person name="Lahr D.J.G."/>
        </authorList>
    </citation>
    <scope>NUCLEOTIDE SEQUENCE</scope>
</reference>
<dbReference type="PANTHER" id="PTHR43431">
    <property type="entry name" value="OXIDOREDUCTASE, SHORT CHAIN DEHYDROGENASE/REDUCTASE FAMILY (AFU_ORTHOLOGUE AFUA_5G14000)"/>
    <property type="match status" value="1"/>
</dbReference>
<dbReference type="Pfam" id="PF00106">
    <property type="entry name" value="adh_short"/>
    <property type="match status" value="1"/>
</dbReference>
<accession>A0A6B2LNR5</accession>
<dbReference type="InterPro" id="IPR002347">
    <property type="entry name" value="SDR_fam"/>
</dbReference>
<proteinExistence type="predicted"/>
<evidence type="ECO:0008006" key="2">
    <source>
        <dbReference type="Google" id="ProtNLM"/>
    </source>
</evidence>
<evidence type="ECO:0000313" key="1">
    <source>
        <dbReference type="EMBL" id="NDV38716.1"/>
    </source>
</evidence>
<dbReference type="Gene3D" id="3.40.50.720">
    <property type="entry name" value="NAD(P)-binding Rossmann-like Domain"/>
    <property type="match status" value="1"/>
</dbReference>
<organism evidence="1">
    <name type="scientific">Arcella intermedia</name>
    <dbReference type="NCBI Taxonomy" id="1963864"/>
    <lineage>
        <taxon>Eukaryota</taxon>
        <taxon>Amoebozoa</taxon>
        <taxon>Tubulinea</taxon>
        <taxon>Elardia</taxon>
        <taxon>Arcellinida</taxon>
        <taxon>Sphaerothecina</taxon>
        <taxon>Arcellidae</taxon>
        <taxon>Arcella</taxon>
    </lineage>
</organism>